<proteinExistence type="predicted"/>
<dbReference type="SUPFAM" id="SSF46565">
    <property type="entry name" value="Chaperone J-domain"/>
    <property type="match status" value="1"/>
</dbReference>
<evidence type="ECO:0000256" key="2">
    <source>
        <dbReference type="SAM" id="Phobius"/>
    </source>
</evidence>
<keyword evidence="5" id="KW-1185">Reference proteome</keyword>
<dbReference type="STRING" id="561176.SAMN04488561_4779"/>
<evidence type="ECO:0000256" key="1">
    <source>
        <dbReference type="SAM" id="MobiDB-lite"/>
    </source>
</evidence>
<reference evidence="5" key="1">
    <citation type="submission" date="2016-10" db="EMBL/GenBank/DDBJ databases">
        <authorList>
            <person name="Varghese N."/>
            <person name="Submissions S."/>
        </authorList>
    </citation>
    <scope>NUCLEOTIDE SEQUENCE [LARGE SCALE GENOMIC DNA]</scope>
    <source>
        <strain evidence="5">DSM 45237</strain>
    </source>
</reference>
<dbReference type="InterPro" id="IPR018253">
    <property type="entry name" value="DnaJ_domain_CS"/>
</dbReference>
<feature type="transmembrane region" description="Helical" evidence="2">
    <location>
        <begin position="319"/>
        <end position="336"/>
    </location>
</feature>
<feature type="region of interest" description="Disordered" evidence="1">
    <location>
        <begin position="75"/>
        <end position="98"/>
    </location>
</feature>
<feature type="transmembrane region" description="Helical" evidence="2">
    <location>
        <begin position="128"/>
        <end position="148"/>
    </location>
</feature>
<dbReference type="SMART" id="SM00271">
    <property type="entry name" value="DnaJ"/>
    <property type="match status" value="1"/>
</dbReference>
<name>A0A1H5PLY3_9ACTN</name>
<feature type="transmembrane region" description="Helical" evidence="2">
    <location>
        <begin position="343"/>
        <end position="360"/>
    </location>
</feature>
<sequence>MPDLDYYELLEVPPTATAAEIKDAYRRAVRTAHPDVGGTTAMFRQITTAYETLSDPVRRADYDAGLVHPGARTTDVWPDDLDAEAPQPADPGWGHEASWDAADGRPDTYVGDPDAWIHGRRGLLVIELSWTVVAAIFAFGVVILLYTPEWLRPGAAGPDLLSWYGEQPVVRLVSVVAYLAILGSVWADSARALVAVHAAFALLLVGWVVAYWGIATTPERWWFGAGVVLWLLYNVLLTATVYLSGAREEFAAHRRRSDPSQVSDLTRWARTDAGGRAVQIGYGVLAVTFVFLAVVLLVANGLIRPAAAGPDALDVGLRYPLAVAIVVVLYGYIAYISIGHRSGLELVFVPVAIGLLAWPLAYWDLATTSERWLFGLVVVAWALHVAAMYATSSLIDRRRPTPEWTR</sequence>
<feature type="transmembrane region" description="Helical" evidence="2">
    <location>
        <begin position="194"/>
        <end position="215"/>
    </location>
</feature>
<dbReference type="PRINTS" id="PR00625">
    <property type="entry name" value="JDOMAIN"/>
</dbReference>
<dbReference type="RefSeq" id="WP_083288292.1">
    <property type="nucleotide sequence ID" value="NZ_FNUC01000004.1"/>
</dbReference>
<feature type="transmembrane region" description="Helical" evidence="2">
    <location>
        <begin position="221"/>
        <end position="245"/>
    </location>
</feature>
<dbReference type="InterPro" id="IPR036869">
    <property type="entry name" value="J_dom_sf"/>
</dbReference>
<dbReference type="Gene3D" id="1.10.287.110">
    <property type="entry name" value="DnaJ domain"/>
    <property type="match status" value="1"/>
</dbReference>
<protein>
    <submittedName>
        <fullName evidence="4">DnaJ domain-containing protein</fullName>
    </submittedName>
</protein>
<keyword evidence="2" id="KW-1133">Transmembrane helix</keyword>
<dbReference type="PROSITE" id="PS50076">
    <property type="entry name" value="DNAJ_2"/>
    <property type="match status" value="1"/>
</dbReference>
<dbReference type="EMBL" id="FNUC01000004">
    <property type="protein sequence ID" value="SEF14912.1"/>
    <property type="molecule type" value="Genomic_DNA"/>
</dbReference>
<accession>A0A1H5PLY3</accession>
<dbReference type="InterPro" id="IPR050817">
    <property type="entry name" value="DjlA_DnaK_co-chaperone"/>
</dbReference>
<dbReference type="OrthoDB" id="5242140at2"/>
<dbReference type="CDD" id="cd06257">
    <property type="entry name" value="DnaJ"/>
    <property type="match status" value="1"/>
</dbReference>
<keyword evidence="2" id="KW-0812">Transmembrane</keyword>
<dbReference type="InterPro" id="IPR001623">
    <property type="entry name" value="DnaJ_domain"/>
</dbReference>
<feature type="transmembrane region" description="Helical" evidence="2">
    <location>
        <begin position="372"/>
        <end position="390"/>
    </location>
</feature>
<organism evidence="4 5">
    <name type="scientific">Jiangella alba</name>
    <dbReference type="NCBI Taxonomy" id="561176"/>
    <lineage>
        <taxon>Bacteria</taxon>
        <taxon>Bacillati</taxon>
        <taxon>Actinomycetota</taxon>
        <taxon>Actinomycetes</taxon>
        <taxon>Jiangellales</taxon>
        <taxon>Jiangellaceae</taxon>
        <taxon>Jiangella</taxon>
    </lineage>
</organism>
<dbReference type="Proteomes" id="UP000181980">
    <property type="component" value="Unassembled WGS sequence"/>
</dbReference>
<evidence type="ECO:0000259" key="3">
    <source>
        <dbReference type="PROSITE" id="PS50076"/>
    </source>
</evidence>
<dbReference type="PROSITE" id="PS00636">
    <property type="entry name" value="DNAJ_1"/>
    <property type="match status" value="1"/>
</dbReference>
<feature type="transmembrane region" description="Helical" evidence="2">
    <location>
        <begin position="280"/>
        <end position="299"/>
    </location>
</feature>
<feature type="domain" description="J" evidence="3">
    <location>
        <begin position="5"/>
        <end position="66"/>
    </location>
</feature>
<dbReference type="Pfam" id="PF00226">
    <property type="entry name" value="DnaJ"/>
    <property type="match status" value="1"/>
</dbReference>
<evidence type="ECO:0000313" key="4">
    <source>
        <dbReference type="EMBL" id="SEF14912.1"/>
    </source>
</evidence>
<keyword evidence="2" id="KW-0472">Membrane</keyword>
<evidence type="ECO:0000313" key="5">
    <source>
        <dbReference type="Proteomes" id="UP000181980"/>
    </source>
</evidence>
<gene>
    <name evidence="4" type="ORF">SAMN04488561_4779</name>
</gene>
<feature type="transmembrane region" description="Helical" evidence="2">
    <location>
        <begin position="168"/>
        <end position="187"/>
    </location>
</feature>
<dbReference type="AlphaFoldDB" id="A0A1H5PLY3"/>
<dbReference type="PANTHER" id="PTHR24074">
    <property type="entry name" value="CO-CHAPERONE PROTEIN DJLA"/>
    <property type="match status" value="1"/>
</dbReference>